<dbReference type="PROSITE" id="PS50850">
    <property type="entry name" value="MFS"/>
    <property type="match status" value="1"/>
</dbReference>
<keyword evidence="2" id="KW-0813">Transport</keyword>
<comment type="caution">
    <text evidence="10">The sequence shown here is derived from an EMBL/GenBank/DDBJ whole genome shotgun (WGS) entry which is preliminary data.</text>
</comment>
<gene>
    <name evidence="10" type="ORF">HNR12_003442</name>
</gene>
<keyword evidence="5 8" id="KW-1133">Transmembrane helix</keyword>
<dbReference type="AlphaFoldDB" id="A0A853BR03"/>
<evidence type="ECO:0000313" key="11">
    <source>
        <dbReference type="Proteomes" id="UP000575985"/>
    </source>
</evidence>
<feature type="transmembrane region" description="Helical" evidence="8">
    <location>
        <begin position="336"/>
        <end position="356"/>
    </location>
</feature>
<dbReference type="GO" id="GO:0022857">
    <property type="term" value="F:transmembrane transporter activity"/>
    <property type="evidence" value="ECO:0007669"/>
    <property type="project" value="InterPro"/>
</dbReference>
<comment type="subcellular location">
    <subcellularLocation>
        <location evidence="1">Cell membrane</location>
        <topology evidence="1">Multi-pass membrane protein</topology>
    </subcellularLocation>
</comment>
<evidence type="ECO:0000256" key="1">
    <source>
        <dbReference type="ARBA" id="ARBA00004651"/>
    </source>
</evidence>
<evidence type="ECO:0000256" key="4">
    <source>
        <dbReference type="ARBA" id="ARBA00022692"/>
    </source>
</evidence>
<feature type="transmembrane region" description="Helical" evidence="8">
    <location>
        <begin position="362"/>
        <end position="388"/>
    </location>
</feature>
<evidence type="ECO:0000256" key="3">
    <source>
        <dbReference type="ARBA" id="ARBA00022475"/>
    </source>
</evidence>
<reference evidence="10 11" key="1">
    <citation type="submission" date="2020-07" db="EMBL/GenBank/DDBJ databases">
        <title>Sequencing the genomes of 1000 actinobacteria strains.</title>
        <authorList>
            <person name="Klenk H.-P."/>
        </authorList>
    </citation>
    <scope>NUCLEOTIDE SEQUENCE [LARGE SCALE GENOMIC DNA]</scope>
    <source>
        <strain evidence="10 11">DSM 45927</strain>
    </source>
</reference>
<name>A0A853BR03_9ACTN</name>
<keyword evidence="3" id="KW-1003">Cell membrane</keyword>
<evidence type="ECO:0000256" key="6">
    <source>
        <dbReference type="ARBA" id="ARBA00023136"/>
    </source>
</evidence>
<dbReference type="SUPFAM" id="SSF103473">
    <property type="entry name" value="MFS general substrate transporter"/>
    <property type="match status" value="1"/>
</dbReference>
<dbReference type="Proteomes" id="UP000575985">
    <property type="component" value="Unassembled WGS sequence"/>
</dbReference>
<dbReference type="RefSeq" id="WP_179768494.1">
    <property type="nucleotide sequence ID" value="NZ_JACCFO010000001.1"/>
</dbReference>
<protein>
    <submittedName>
        <fullName evidence="10">DHA2 family multidrug resistance protein-like MFS transporter</fullName>
    </submittedName>
</protein>
<feature type="transmembrane region" description="Helical" evidence="8">
    <location>
        <begin position="56"/>
        <end position="73"/>
    </location>
</feature>
<dbReference type="InterPro" id="IPR006311">
    <property type="entry name" value="TAT_signal"/>
</dbReference>
<keyword evidence="4 8" id="KW-0812">Transmembrane</keyword>
<feature type="transmembrane region" description="Helical" evidence="8">
    <location>
        <begin position="85"/>
        <end position="104"/>
    </location>
</feature>
<organism evidence="10 11">
    <name type="scientific">Streptomonospora nanhaiensis</name>
    <dbReference type="NCBI Taxonomy" id="1323731"/>
    <lineage>
        <taxon>Bacteria</taxon>
        <taxon>Bacillati</taxon>
        <taxon>Actinomycetota</taxon>
        <taxon>Actinomycetes</taxon>
        <taxon>Streptosporangiales</taxon>
        <taxon>Nocardiopsidaceae</taxon>
        <taxon>Streptomonospora</taxon>
    </lineage>
</organism>
<feature type="region of interest" description="Disordered" evidence="7">
    <location>
        <begin position="508"/>
        <end position="533"/>
    </location>
</feature>
<feature type="compositionally biased region" description="Pro residues" evidence="7">
    <location>
        <begin position="514"/>
        <end position="533"/>
    </location>
</feature>
<dbReference type="Gene3D" id="1.20.1720.10">
    <property type="entry name" value="Multidrug resistance protein D"/>
    <property type="match status" value="1"/>
</dbReference>
<feature type="transmembrane region" description="Helical" evidence="8">
    <location>
        <begin position="110"/>
        <end position="131"/>
    </location>
</feature>
<evidence type="ECO:0000256" key="8">
    <source>
        <dbReference type="SAM" id="Phobius"/>
    </source>
</evidence>
<feature type="transmembrane region" description="Helical" evidence="8">
    <location>
        <begin position="205"/>
        <end position="225"/>
    </location>
</feature>
<accession>A0A853BR03</accession>
<dbReference type="PROSITE" id="PS51318">
    <property type="entry name" value="TAT"/>
    <property type="match status" value="1"/>
</dbReference>
<evidence type="ECO:0000256" key="2">
    <source>
        <dbReference type="ARBA" id="ARBA00022448"/>
    </source>
</evidence>
<feature type="transmembrane region" description="Helical" evidence="8">
    <location>
        <begin position="309"/>
        <end position="329"/>
    </location>
</feature>
<proteinExistence type="predicted"/>
<evidence type="ECO:0000259" key="9">
    <source>
        <dbReference type="PROSITE" id="PS50850"/>
    </source>
</evidence>
<dbReference type="Pfam" id="PF07690">
    <property type="entry name" value="MFS_1"/>
    <property type="match status" value="1"/>
</dbReference>
<evidence type="ECO:0000256" key="7">
    <source>
        <dbReference type="SAM" id="MobiDB-lite"/>
    </source>
</evidence>
<feature type="domain" description="Major facilitator superfamily (MFS) profile" evidence="9">
    <location>
        <begin position="19"/>
        <end position="506"/>
    </location>
</feature>
<feature type="transmembrane region" description="Helical" evidence="8">
    <location>
        <begin position="143"/>
        <end position="164"/>
    </location>
</feature>
<feature type="transmembrane region" description="Helical" evidence="8">
    <location>
        <begin position="484"/>
        <end position="502"/>
    </location>
</feature>
<feature type="transmembrane region" description="Helical" evidence="8">
    <location>
        <begin position="170"/>
        <end position="193"/>
    </location>
</feature>
<dbReference type="PANTHER" id="PTHR42718:SF47">
    <property type="entry name" value="METHYL VIOLOGEN RESISTANCE PROTEIN SMVA"/>
    <property type="match status" value="1"/>
</dbReference>
<feature type="transmembrane region" description="Helical" evidence="8">
    <location>
        <begin position="272"/>
        <end position="297"/>
    </location>
</feature>
<dbReference type="InterPro" id="IPR020846">
    <property type="entry name" value="MFS_dom"/>
</dbReference>
<dbReference type="InterPro" id="IPR036259">
    <property type="entry name" value="MFS_trans_sf"/>
</dbReference>
<keyword evidence="6 8" id="KW-0472">Membrane</keyword>
<evidence type="ECO:0000313" key="10">
    <source>
        <dbReference type="EMBL" id="NYI97165.1"/>
    </source>
</evidence>
<dbReference type="EMBL" id="JACCFO010000001">
    <property type="protein sequence ID" value="NYI97165.1"/>
    <property type="molecule type" value="Genomic_DNA"/>
</dbReference>
<evidence type="ECO:0000256" key="5">
    <source>
        <dbReference type="ARBA" id="ARBA00022989"/>
    </source>
</evidence>
<feature type="transmembrane region" description="Helical" evidence="8">
    <location>
        <begin position="20"/>
        <end position="44"/>
    </location>
</feature>
<dbReference type="InterPro" id="IPR011701">
    <property type="entry name" value="MFS"/>
</dbReference>
<dbReference type="Gene3D" id="1.20.1250.20">
    <property type="entry name" value="MFS general substrate transporter like domains"/>
    <property type="match status" value="1"/>
</dbReference>
<dbReference type="PANTHER" id="PTHR42718">
    <property type="entry name" value="MAJOR FACILITATOR SUPERFAMILY MULTIDRUG TRANSPORTER MFSC"/>
    <property type="match status" value="1"/>
</dbReference>
<feature type="transmembrane region" description="Helical" evidence="8">
    <location>
        <begin position="409"/>
        <end position="429"/>
    </location>
</feature>
<feature type="transmembrane region" description="Helical" evidence="8">
    <location>
        <begin position="231"/>
        <end position="251"/>
    </location>
</feature>
<sequence>MSADPADPAQRATWREWTGLAVLTIPLFMLAADMTVLMLAIPSISADLRPSASQTLWIMHVYGFLIAGFLITMGRLGDRLGRRRLLLTGTAAFGALSAAAAFAPTPEALIAARALQGVAGAALMPSVYSLLRPMFPLRREFTFALAVVVSTFTVGVSLGMPLGGLLLAHFWWGSVFLVNVPLTALLLVLGPLLLPEYRSRASAPLDLASVALSLFAVLGVVYGVQDAAEHGATWPAGGAIVGGAVLGTVFVRRQLRLRDPLLDLRLFANRAFSVSLVGVLVVAIGIMGAEFFLAQYLQSVLGLTPLRAGLLMILPSTVVLVGTMAAPALARRFRPAYVMGAGLLATTAGYASIAVLGDSAGLAVALAALLVAFVGQGPTWTLGSDLIIASSPPERAGSASAMQEVSGELGGALGVALVGSAGAVVYRAGMAESAPAGLPAEVEEAARGSVGGALAAAESLPGATAADLVAAARDAFTAAAQTSFLIAALATGAAAVLVVVLLRHVRAESDAPEAPEPPKPSEPSEPAPDSVPG</sequence>
<dbReference type="GO" id="GO:0005886">
    <property type="term" value="C:plasma membrane"/>
    <property type="evidence" value="ECO:0007669"/>
    <property type="project" value="UniProtKB-SubCell"/>
</dbReference>
<keyword evidence="11" id="KW-1185">Reference proteome</keyword>